<dbReference type="Proteomes" id="UP000606490">
    <property type="component" value="Unassembled WGS sequence"/>
</dbReference>
<dbReference type="EMBL" id="JAEUXJ010000010">
    <property type="protein sequence ID" value="MBL6457781.1"/>
    <property type="molecule type" value="Genomic_DNA"/>
</dbReference>
<evidence type="ECO:0000256" key="1">
    <source>
        <dbReference type="ARBA" id="ARBA00006987"/>
    </source>
</evidence>
<dbReference type="PANTHER" id="PTHR42928">
    <property type="entry name" value="TRICARBOXYLATE-BINDING PROTEIN"/>
    <property type="match status" value="1"/>
</dbReference>
<dbReference type="RefSeq" id="WP_202827527.1">
    <property type="nucleotide sequence ID" value="NZ_JAEUXJ010000010.1"/>
</dbReference>
<comment type="caution">
    <text evidence="3">The sequence shown here is derived from an EMBL/GenBank/DDBJ whole genome shotgun (WGS) entry which is preliminary data.</text>
</comment>
<comment type="similarity">
    <text evidence="1">Belongs to the UPF0065 (bug) family.</text>
</comment>
<feature type="chain" id="PRO_5045638712" evidence="2">
    <location>
        <begin position="21"/>
        <end position="317"/>
    </location>
</feature>
<keyword evidence="2" id="KW-0732">Signal</keyword>
<dbReference type="PANTHER" id="PTHR42928:SF5">
    <property type="entry name" value="BLR1237 PROTEIN"/>
    <property type="match status" value="1"/>
</dbReference>
<dbReference type="PIRSF" id="PIRSF017082">
    <property type="entry name" value="YflP"/>
    <property type="match status" value="1"/>
</dbReference>
<evidence type="ECO:0000313" key="4">
    <source>
        <dbReference type="Proteomes" id="UP000606490"/>
    </source>
</evidence>
<gene>
    <name evidence="3" type="ORF">JMJ55_20800</name>
</gene>
<keyword evidence="4" id="KW-1185">Reference proteome</keyword>
<name>A0ABS1V7Y0_9PROT</name>
<accession>A0ABS1V7Y0</accession>
<feature type="signal peptide" evidence="2">
    <location>
        <begin position="1"/>
        <end position="20"/>
    </location>
</feature>
<dbReference type="Gene3D" id="3.40.190.150">
    <property type="entry name" value="Bordetella uptake gene, domain 1"/>
    <property type="match status" value="1"/>
</dbReference>
<dbReference type="Gene3D" id="3.40.190.10">
    <property type="entry name" value="Periplasmic binding protein-like II"/>
    <property type="match status" value="1"/>
</dbReference>
<reference evidence="3 4" key="1">
    <citation type="submission" date="2021-01" db="EMBL/GenBank/DDBJ databases">
        <title>Belnapia mucosa sp. nov. and Belnapia arida sp. nov., isolated from the Tabernas Desert (Almeria, Spain).</title>
        <authorList>
            <person name="Molina-Menor E."/>
            <person name="Vidal-Verdu A."/>
            <person name="Calonge A."/>
            <person name="Satari L."/>
            <person name="Pereto Magraner J."/>
            <person name="Porcar Miralles M."/>
        </authorList>
    </citation>
    <scope>NUCLEOTIDE SEQUENCE [LARGE SCALE GENOMIC DNA]</scope>
    <source>
        <strain evidence="3 4">T6</strain>
    </source>
</reference>
<dbReference type="CDD" id="cd07012">
    <property type="entry name" value="PBP2_Bug_TTT"/>
    <property type="match status" value="1"/>
</dbReference>
<protein>
    <submittedName>
        <fullName evidence="3">Tripartite tricarboxylate transporter substrate binding protein</fullName>
    </submittedName>
</protein>
<evidence type="ECO:0000313" key="3">
    <source>
        <dbReference type="EMBL" id="MBL6457781.1"/>
    </source>
</evidence>
<sequence>MRNALAALLLAALPLMPAAAWQPDRPLRVVAGFAAGGTGDLTARIIAEMAGAALGQNAVVENRTGANGVIAAEAVARSGTDGLTVLQCPMGTMTITPNLPGQRLPLDVTTELVPVANLALSTYGLVAARDRFADVAAMLAEARAKPGALSFASAGTGSAQHLAGELLKRLAKIDLVHIPYRGAAPAIVDMLGGRVDILITNLGDVAGQIREGSLRLLAVGDETGHPNFSAPPLSASVPGFTIAGWFAACAPRTMPREAVEAWAGAIRAGLERPDWRKRLLDNGLTPMFEGPETLAARMERDRAQFRDLIQGAGIRAE</sequence>
<proteinExistence type="inferred from homology"/>
<evidence type="ECO:0000256" key="2">
    <source>
        <dbReference type="SAM" id="SignalP"/>
    </source>
</evidence>
<organism evidence="3 4">
    <name type="scientific">Belnapia mucosa</name>
    <dbReference type="NCBI Taxonomy" id="2804532"/>
    <lineage>
        <taxon>Bacteria</taxon>
        <taxon>Pseudomonadati</taxon>
        <taxon>Pseudomonadota</taxon>
        <taxon>Alphaproteobacteria</taxon>
        <taxon>Acetobacterales</taxon>
        <taxon>Roseomonadaceae</taxon>
        <taxon>Belnapia</taxon>
    </lineage>
</organism>
<dbReference type="Pfam" id="PF03401">
    <property type="entry name" value="TctC"/>
    <property type="match status" value="1"/>
</dbReference>
<dbReference type="InterPro" id="IPR005064">
    <property type="entry name" value="BUG"/>
</dbReference>
<dbReference type="InterPro" id="IPR042100">
    <property type="entry name" value="Bug_dom1"/>
</dbReference>